<protein>
    <submittedName>
        <fullName evidence="2">Cbb3-type cytochrome oxidase component FixQ</fullName>
    </submittedName>
</protein>
<dbReference type="AlphaFoldDB" id="A0A1J5PIH9"/>
<organism evidence="2">
    <name type="scientific">mine drainage metagenome</name>
    <dbReference type="NCBI Taxonomy" id="410659"/>
    <lineage>
        <taxon>unclassified sequences</taxon>
        <taxon>metagenomes</taxon>
        <taxon>ecological metagenomes</taxon>
    </lineage>
</organism>
<reference evidence="2" key="1">
    <citation type="submission" date="2016-10" db="EMBL/GenBank/DDBJ databases">
        <title>Sequence of Gallionella enrichment culture.</title>
        <authorList>
            <person name="Poehlein A."/>
            <person name="Muehling M."/>
            <person name="Daniel R."/>
        </authorList>
    </citation>
    <scope>NUCLEOTIDE SEQUENCE</scope>
</reference>
<keyword evidence="1" id="KW-0472">Membrane</keyword>
<dbReference type="Pfam" id="PF05545">
    <property type="entry name" value="FixQ"/>
    <property type="match status" value="1"/>
</dbReference>
<proteinExistence type="predicted"/>
<keyword evidence="1" id="KW-1133">Transmembrane helix</keyword>
<sequence>MEWLNWFASFENTKPVALVILFVLFVLILFYVFGSKKRSERLESYKNMPFLDDESETKEDKK</sequence>
<evidence type="ECO:0000313" key="2">
    <source>
        <dbReference type="EMBL" id="OIQ70994.1"/>
    </source>
</evidence>
<keyword evidence="1" id="KW-0812">Transmembrane</keyword>
<dbReference type="EMBL" id="MLJW01003925">
    <property type="protein sequence ID" value="OIQ70994.1"/>
    <property type="molecule type" value="Genomic_DNA"/>
</dbReference>
<accession>A0A1J5PIH9</accession>
<gene>
    <name evidence="2" type="ORF">GALL_473910</name>
</gene>
<name>A0A1J5PIH9_9ZZZZ</name>
<feature type="transmembrane region" description="Helical" evidence="1">
    <location>
        <begin position="15"/>
        <end position="34"/>
    </location>
</feature>
<dbReference type="InterPro" id="IPR008621">
    <property type="entry name" value="Cbb3-typ_cyt_oxidase_comp"/>
</dbReference>
<comment type="caution">
    <text evidence="2">The sequence shown here is derived from an EMBL/GenBank/DDBJ whole genome shotgun (WGS) entry which is preliminary data.</text>
</comment>
<evidence type="ECO:0000256" key="1">
    <source>
        <dbReference type="SAM" id="Phobius"/>
    </source>
</evidence>